<proteinExistence type="inferred from homology"/>
<dbReference type="SUPFAM" id="SSF53955">
    <property type="entry name" value="Lysozyme-like"/>
    <property type="match status" value="1"/>
</dbReference>
<dbReference type="Proteomes" id="UP000075670">
    <property type="component" value="Unassembled WGS sequence"/>
</dbReference>
<gene>
    <name evidence="4" type="primary">slt_1</name>
    <name evidence="4" type="ORF">MOMUL_16250</name>
</gene>
<dbReference type="InterPro" id="IPR023346">
    <property type="entry name" value="Lysozyme-like_dom_sf"/>
</dbReference>
<evidence type="ECO:0000313" key="5">
    <source>
        <dbReference type="Proteomes" id="UP000075670"/>
    </source>
</evidence>
<dbReference type="EMBL" id="LTBC01000004">
    <property type="protein sequence ID" value="KYH32403.1"/>
    <property type="molecule type" value="Genomic_DNA"/>
</dbReference>
<evidence type="ECO:0000259" key="3">
    <source>
        <dbReference type="Pfam" id="PF01464"/>
    </source>
</evidence>
<dbReference type="Pfam" id="PF01464">
    <property type="entry name" value="SLT"/>
    <property type="match status" value="1"/>
</dbReference>
<dbReference type="PANTHER" id="PTHR37423:SF2">
    <property type="entry name" value="MEMBRANE-BOUND LYTIC MUREIN TRANSGLYCOSYLASE C"/>
    <property type="match status" value="1"/>
</dbReference>
<dbReference type="CDD" id="cd00254">
    <property type="entry name" value="LT-like"/>
    <property type="match status" value="1"/>
</dbReference>
<dbReference type="OrthoDB" id="9815002at2"/>
<accession>A0A151AXX2</accession>
<dbReference type="InterPro" id="IPR008258">
    <property type="entry name" value="Transglycosylase_SLT_dom_1"/>
</dbReference>
<evidence type="ECO:0000256" key="1">
    <source>
        <dbReference type="ARBA" id="ARBA00007734"/>
    </source>
</evidence>
<dbReference type="PATRIC" id="fig|1122241.3.peg.1713"/>
<reference evidence="4 5" key="1">
    <citation type="submission" date="2016-02" db="EMBL/GenBank/DDBJ databases">
        <title>Genome sequence of Moorella mulderi DSM 14980.</title>
        <authorList>
            <person name="Poehlein A."/>
            <person name="Daniel R."/>
        </authorList>
    </citation>
    <scope>NUCLEOTIDE SEQUENCE [LARGE SCALE GENOMIC DNA]</scope>
    <source>
        <strain evidence="4 5">DSM 14980</strain>
    </source>
</reference>
<dbReference type="PANTHER" id="PTHR37423">
    <property type="entry name" value="SOLUBLE LYTIC MUREIN TRANSGLYCOSYLASE-RELATED"/>
    <property type="match status" value="1"/>
</dbReference>
<dbReference type="GO" id="GO:0008933">
    <property type="term" value="F:peptidoglycan lytic transglycosylase activity"/>
    <property type="evidence" value="ECO:0007669"/>
    <property type="project" value="InterPro"/>
</dbReference>
<dbReference type="GO" id="GO:0016020">
    <property type="term" value="C:membrane"/>
    <property type="evidence" value="ECO:0007669"/>
    <property type="project" value="InterPro"/>
</dbReference>
<feature type="domain" description="Transglycosylase SLT" evidence="3">
    <location>
        <begin position="82"/>
        <end position="181"/>
    </location>
</feature>
<sequence>MDISTLAPLVAAWAKMQATVAGNSGGSKDSFNNLFYLVLLAELEEGQSPAVEATGRGRKPATAAHYPRSGARSLPEPGFKDLISRVAARYNLPAALLQGVVEAESGFNPRAVSPAGAMGLMQLMPATARALGVTDPFNPEANLDGGARYLRLLLDRFQGDLALALAAYNAGPGAVKRYGGVPPYRETRDYIQKVLAAARRFEGLA</sequence>
<keyword evidence="5" id="KW-1185">Reference proteome</keyword>
<protein>
    <submittedName>
        <fullName evidence="4">Soluble lytic murein transglycosylase</fullName>
        <ecNumber evidence="4">4.2.2.-</ecNumber>
    </submittedName>
</protein>
<dbReference type="Gene3D" id="1.10.530.10">
    <property type="match status" value="1"/>
</dbReference>
<dbReference type="InterPro" id="IPR000189">
    <property type="entry name" value="Transglyc_AS"/>
</dbReference>
<feature type="region of interest" description="Disordered" evidence="2">
    <location>
        <begin position="49"/>
        <end position="72"/>
    </location>
</feature>
<dbReference type="EC" id="4.2.2.-" evidence="4"/>
<dbReference type="AlphaFoldDB" id="A0A151AXX2"/>
<organism evidence="4 5">
    <name type="scientific">Moorella mulderi DSM 14980</name>
    <dbReference type="NCBI Taxonomy" id="1122241"/>
    <lineage>
        <taxon>Bacteria</taxon>
        <taxon>Bacillati</taxon>
        <taxon>Bacillota</taxon>
        <taxon>Clostridia</taxon>
        <taxon>Neomoorellales</taxon>
        <taxon>Neomoorellaceae</taxon>
        <taxon>Neomoorella</taxon>
    </lineage>
</organism>
<evidence type="ECO:0000313" key="4">
    <source>
        <dbReference type="EMBL" id="KYH32403.1"/>
    </source>
</evidence>
<keyword evidence="4" id="KW-0456">Lyase</keyword>
<dbReference type="RefSeq" id="WP_062283728.1">
    <property type="nucleotide sequence ID" value="NZ_LTBC01000004.1"/>
</dbReference>
<dbReference type="GO" id="GO:0000270">
    <property type="term" value="P:peptidoglycan metabolic process"/>
    <property type="evidence" value="ECO:0007669"/>
    <property type="project" value="InterPro"/>
</dbReference>
<evidence type="ECO:0000256" key="2">
    <source>
        <dbReference type="SAM" id="MobiDB-lite"/>
    </source>
</evidence>
<comment type="similarity">
    <text evidence="1">Belongs to the transglycosylase Slt family.</text>
</comment>
<name>A0A151AXX2_9FIRM</name>
<dbReference type="PROSITE" id="PS00922">
    <property type="entry name" value="TRANSGLYCOSYLASE"/>
    <property type="match status" value="1"/>
</dbReference>
<comment type="caution">
    <text evidence="4">The sequence shown here is derived from an EMBL/GenBank/DDBJ whole genome shotgun (WGS) entry which is preliminary data.</text>
</comment>